<evidence type="ECO:0000256" key="5">
    <source>
        <dbReference type="ARBA" id="ARBA00022857"/>
    </source>
</evidence>
<organism evidence="8 9">
    <name type="scientific">Talaromyces proteolyticus</name>
    <dbReference type="NCBI Taxonomy" id="1131652"/>
    <lineage>
        <taxon>Eukaryota</taxon>
        <taxon>Fungi</taxon>
        <taxon>Dikarya</taxon>
        <taxon>Ascomycota</taxon>
        <taxon>Pezizomycotina</taxon>
        <taxon>Eurotiomycetes</taxon>
        <taxon>Eurotiomycetidae</taxon>
        <taxon>Eurotiales</taxon>
        <taxon>Trichocomaceae</taxon>
        <taxon>Talaromyces</taxon>
        <taxon>Talaromyces sect. Bacilispori</taxon>
    </lineage>
</organism>
<dbReference type="AlphaFoldDB" id="A0AAD4KLL0"/>
<dbReference type="Proteomes" id="UP001201262">
    <property type="component" value="Unassembled WGS sequence"/>
</dbReference>
<evidence type="ECO:0000313" key="9">
    <source>
        <dbReference type="Proteomes" id="UP001201262"/>
    </source>
</evidence>
<dbReference type="GO" id="GO:0050660">
    <property type="term" value="F:flavin adenine dinucleotide binding"/>
    <property type="evidence" value="ECO:0007669"/>
    <property type="project" value="InterPro"/>
</dbReference>
<evidence type="ECO:0000256" key="7">
    <source>
        <dbReference type="ARBA" id="ARBA00023033"/>
    </source>
</evidence>
<reference evidence="8" key="1">
    <citation type="submission" date="2021-12" db="EMBL/GenBank/DDBJ databases">
        <title>Convergent genome expansion in fungi linked to evolution of root-endophyte symbiosis.</title>
        <authorList>
            <consortium name="DOE Joint Genome Institute"/>
            <person name="Ke Y.-H."/>
            <person name="Bonito G."/>
            <person name="Liao H.-L."/>
            <person name="Looney B."/>
            <person name="Rojas-Flechas A."/>
            <person name="Nash J."/>
            <person name="Hameed K."/>
            <person name="Schadt C."/>
            <person name="Martin F."/>
            <person name="Crous P.W."/>
            <person name="Miettinen O."/>
            <person name="Magnuson J.K."/>
            <person name="Labbe J."/>
            <person name="Jacobson D."/>
            <person name="Doktycz M.J."/>
            <person name="Veneault-Fourrey C."/>
            <person name="Kuo A."/>
            <person name="Mondo S."/>
            <person name="Calhoun S."/>
            <person name="Riley R."/>
            <person name="Ohm R."/>
            <person name="LaButti K."/>
            <person name="Andreopoulos B."/>
            <person name="Pangilinan J."/>
            <person name="Nolan M."/>
            <person name="Tritt A."/>
            <person name="Clum A."/>
            <person name="Lipzen A."/>
            <person name="Daum C."/>
            <person name="Barry K."/>
            <person name="Grigoriev I.V."/>
            <person name="Vilgalys R."/>
        </authorList>
    </citation>
    <scope>NUCLEOTIDE SEQUENCE</scope>
    <source>
        <strain evidence="8">PMI_201</strain>
    </source>
</reference>
<dbReference type="PANTHER" id="PTHR43098:SF3">
    <property type="entry name" value="L-ORNITHINE N(5)-MONOOXYGENASE-RELATED"/>
    <property type="match status" value="1"/>
</dbReference>
<dbReference type="InterPro" id="IPR036188">
    <property type="entry name" value="FAD/NAD-bd_sf"/>
</dbReference>
<comment type="similarity">
    <text evidence="2">Belongs to the FAD-binding monooxygenase family.</text>
</comment>
<dbReference type="PANTHER" id="PTHR43098">
    <property type="entry name" value="L-ORNITHINE N(5)-MONOOXYGENASE-RELATED"/>
    <property type="match status" value="1"/>
</dbReference>
<dbReference type="Gene3D" id="3.50.50.60">
    <property type="entry name" value="FAD/NAD(P)-binding domain"/>
    <property type="match status" value="2"/>
</dbReference>
<evidence type="ECO:0000256" key="2">
    <source>
        <dbReference type="ARBA" id="ARBA00010139"/>
    </source>
</evidence>
<evidence type="ECO:0000256" key="1">
    <source>
        <dbReference type="ARBA" id="ARBA00001974"/>
    </source>
</evidence>
<sequence>MTIVQSRSPSHINLDALIIGAGFSGIYLLHKLRDELKLSVKIFEAKSDIGGTWHANRYPGARVDCPAPLYAYSSQKVWKSWTWGEKYPNQKELKTYFDHVDKVLNVRKDCFFNSEVNSATYDEVSCQWTVHTVNGKVATAKYLVVAVGFASKSYVPDWKGIASFKGTIYHSAHWPEGDVVVKGKKVAIIGTGSTGIQITQEWAKEADETFLFQRTPNLCLPMRQQQLDAGQQSKDKGGYEKYFVDCQSTFAGLDYQPTPRNTMDDSPTDREAFYERLYELGGFRFWFNNYQDLIFNTTANREAYEFWARKTRSRITDPIKRDLLAPLEPPHPFGAKRPSLEQDFYEQVDKPNVHIIDTKSHPIVEVRPEGIVTADGKCHEVDIIAVATGFDAVTGGLMLLGLKDTDGIDLCERWKDGMSTYLGMAISGFPNMFLSYSLQAPTAFANGPTIIELQGNWITSIISRMESEGVRSITATKEAESSWNDEVNTVANATVLPLANSWYMGSNIPGKPVQSLNYIGGLPTYRERCDNAINRDFLGFVKN</sequence>
<keyword evidence="6" id="KW-0560">Oxidoreductase</keyword>
<dbReference type="GO" id="GO:0004499">
    <property type="term" value="F:N,N-dimethylaniline monooxygenase activity"/>
    <property type="evidence" value="ECO:0007669"/>
    <property type="project" value="InterPro"/>
</dbReference>
<dbReference type="EMBL" id="JAJTJA010000008">
    <property type="protein sequence ID" value="KAH8695419.1"/>
    <property type="molecule type" value="Genomic_DNA"/>
</dbReference>
<keyword evidence="3" id="KW-0285">Flavoprotein</keyword>
<dbReference type="SUPFAM" id="SSF51905">
    <property type="entry name" value="FAD/NAD(P)-binding domain"/>
    <property type="match status" value="2"/>
</dbReference>
<evidence type="ECO:0000313" key="8">
    <source>
        <dbReference type="EMBL" id="KAH8695419.1"/>
    </source>
</evidence>
<dbReference type="GO" id="GO:0050661">
    <property type="term" value="F:NADP binding"/>
    <property type="evidence" value="ECO:0007669"/>
    <property type="project" value="InterPro"/>
</dbReference>
<keyword evidence="4" id="KW-0274">FAD</keyword>
<name>A0AAD4KLL0_9EURO</name>
<dbReference type="Pfam" id="PF00743">
    <property type="entry name" value="FMO-like"/>
    <property type="match status" value="1"/>
</dbReference>
<proteinExistence type="inferred from homology"/>
<dbReference type="InterPro" id="IPR050775">
    <property type="entry name" value="FAD-binding_Monooxygenases"/>
</dbReference>
<comment type="cofactor">
    <cofactor evidence="1">
        <name>FAD</name>
        <dbReference type="ChEBI" id="CHEBI:57692"/>
    </cofactor>
</comment>
<evidence type="ECO:0000256" key="3">
    <source>
        <dbReference type="ARBA" id="ARBA00022630"/>
    </source>
</evidence>
<keyword evidence="5" id="KW-0521">NADP</keyword>
<accession>A0AAD4KLL0</accession>
<dbReference type="GeneID" id="70241796"/>
<dbReference type="InterPro" id="IPR020946">
    <property type="entry name" value="Flavin_mOase-like"/>
</dbReference>
<keyword evidence="9" id="KW-1185">Reference proteome</keyword>
<keyword evidence="7 8" id="KW-0503">Monooxygenase</keyword>
<gene>
    <name evidence="8" type="ORF">BGW36DRAFT_299222</name>
</gene>
<comment type="caution">
    <text evidence="8">The sequence shown here is derived from an EMBL/GenBank/DDBJ whole genome shotgun (WGS) entry which is preliminary data.</text>
</comment>
<evidence type="ECO:0000256" key="6">
    <source>
        <dbReference type="ARBA" id="ARBA00023002"/>
    </source>
</evidence>
<evidence type="ECO:0000256" key="4">
    <source>
        <dbReference type="ARBA" id="ARBA00022827"/>
    </source>
</evidence>
<protein>
    <submittedName>
        <fullName evidence="8">Dimethylaniline monooxygenase</fullName>
    </submittedName>
</protein>
<dbReference type="RefSeq" id="XP_046070561.1">
    <property type="nucleotide sequence ID" value="XM_046211509.1"/>
</dbReference>